<reference evidence="2" key="1">
    <citation type="journal article" date="2020" name="Stud. Mycol.">
        <title>101 Dothideomycetes genomes: a test case for predicting lifestyles and emergence of pathogens.</title>
        <authorList>
            <person name="Haridas S."/>
            <person name="Albert R."/>
            <person name="Binder M."/>
            <person name="Bloem J."/>
            <person name="Labutti K."/>
            <person name="Salamov A."/>
            <person name="Andreopoulos B."/>
            <person name="Baker S."/>
            <person name="Barry K."/>
            <person name="Bills G."/>
            <person name="Bluhm B."/>
            <person name="Cannon C."/>
            <person name="Castanera R."/>
            <person name="Culley D."/>
            <person name="Daum C."/>
            <person name="Ezra D."/>
            <person name="Gonzalez J."/>
            <person name="Henrissat B."/>
            <person name="Kuo A."/>
            <person name="Liang C."/>
            <person name="Lipzen A."/>
            <person name="Lutzoni F."/>
            <person name="Magnuson J."/>
            <person name="Mondo S."/>
            <person name="Nolan M."/>
            <person name="Ohm R."/>
            <person name="Pangilinan J."/>
            <person name="Park H.-J."/>
            <person name="Ramirez L."/>
            <person name="Alfaro M."/>
            <person name="Sun H."/>
            <person name="Tritt A."/>
            <person name="Yoshinaga Y."/>
            <person name="Zwiers L.-H."/>
            <person name="Turgeon B."/>
            <person name="Goodwin S."/>
            <person name="Spatafora J."/>
            <person name="Crous P."/>
            <person name="Grigoriev I."/>
        </authorList>
    </citation>
    <scope>NUCLEOTIDE SEQUENCE</scope>
    <source>
        <strain evidence="2">CBS 133067</strain>
    </source>
</reference>
<accession>A0A9P4MAX5</accession>
<dbReference type="AlphaFoldDB" id="A0A9P4MAX5"/>
<evidence type="ECO:0000256" key="1">
    <source>
        <dbReference type="SAM" id="MobiDB-lite"/>
    </source>
</evidence>
<evidence type="ECO:0000313" key="2">
    <source>
        <dbReference type="EMBL" id="KAF2104518.1"/>
    </source>
</evidence>
<comment type="caution">
    <text evidence="2">The sequence shown here is derived from an EMBL/GenBank/DDBJ whole genome shotgun (WGS) entry which is preliminary data.</text>
</comment>
<name>A0A9P4MAX5_9PEZI</name>
<gene>
    <name evidence="2" type="ORF">NA57DRAFT_70723</name>
</gene>
<proteinExistence type="predicted"/>
<organism evidence="2 3">
    <name type="scientific">Rhizodiscina lignyota</name>
    <dbReference type="NCBI Taxonomy" id="1504668"/>
    <lineage>
        <taxon>Eukaryota</taxon>
        <taxon>Fungi</taxon>
        <taxon>Dikarya</taxon>
        <taxon>Ascomycota</taxon>
        <taxon>Pezizomycotina</taxon>
        <taxon>Dothideomycetes</taxon>
        <taxon>Pleosporomycetidae</taxon>
        <taxon>Aulographales</taxon>
        <taxon>Rhizodiscinaceae</taxon>
        <taxon>Rhizodiscina</taxon>
    </lineage>
</organism>
<evidence type="ECO:0000313" key="3">
    <source>
        <dbReference type="Proteomes" id="UP000799772"/>
    </source>
</evidence>
<protein>
    <submittedName>
        <fullName evidence="2">Uncharacterized protein</fullName>
    </submittedName>
</protein>
<keyword evidence="3" id="KW-1185">Reference proteome</keyword>
<sequence length="221" mass="24962">MSSSYAGSRPRFPEWVIQLSEVDAVSAFSRFKNGCPGDGTNFHFLKCFHMAQTVQPQRCGINCCGPLSEAEGASRMFLILCEPCTKEDLELLTHEYDHEERQKTRYDELRAKDPFLYDAADERSLRHICIAVLSRLLETEQLWRLGTIASDPVRLADIQAQQDADAEAQRNAAAQAQRDARQIARACGRLSNLSMGEVNEAQRDPNSEEFNDWSNGMEVQD</sequence>
<feature type="region of interest" description="Disordered" evidence="1">
    <location>
        <begin position="194"/>
        <end position="221"/>
    </location>
</feature>
<dbReference type="EMBL" id="ML978121">
    <property type="protein sequence ID" value="KAF2104518.1"/>
    <property type="molecule type" value="Genomic_DNA"/>
</dbReference>
<dbReference type="Proteomes" id="UP000799772">
    <property type="component" value="Unassembled WGS sequence"/>
</dbReference>